<proteinExistence type="predicted"/>
<keyword evidence="2" id="KW-0472">Membrane</keyword>
<dbReference type="OrthoDB" id="2412885at2"/>
<dbReference type="EMBL" id="PZHR01000009">
    <property type="protein sequence ID" value="PTK60154.1"/>
    <property type="molecule type" value="Genomic_DNA"/>
</dbReference>
<dbReference type="Proteomes" id="UP000240400">
    <property type="component" value="Unassembled WGS sequence"/>
</dbReference>
<keyword evidence="2" id="KW-1133">Transmembrane helix</keyword>
<feature type="transmembrane region" description="Helical" evidence="2">
    <location>
        <begin position="21"/>
        <end position="38"/>
    </location>
</feature>
<feature type="compositionally biased region" description="Polar residues" evidence="1">
    <location>
        <begin position="251"/>
        <end position="269"/>
    </location>
</feature>
<organism evidence="3 4">
    <name type="scientific">Staphylococcus nepalensis</name>
    <dbReference type="NCBI Taxonomy" id="214473"/>
    <lineage>
        <taxon>Bacteria</taxon>
        <taxon>Bacillati</taxon>
        <taxon>Bacillota</taxon>
        <taxon>Bacilli</taxon>
        <taxon>Bacillales</taxon>
        <taxon>Staphylococcaceae</taxon>
        <taxon>Staphylococcus</taxon>
    </lineage>
</organism>
<feature type="compositionally biased region" description="Basic and acidic residues" evidence="1">
    <location>
        <begin position="138"/>
        <end position="153"/>
    </location>
</feature>
<feature type="compositionally biased region" description="Basic and acidic residues" evidence="1">
    <location>
        <begin position="218"/>
        <end position="233"/>
    </location>
</feature>
<gene>
    <name evidence="3" type="ORF">BUZ61_03060</name>
</gene>
<reference evidence="3 4" key="1">
    <citation type="journal article" date="2016" name="Front. Microbiol.">
        <title>Comprehensive Phylogenetic Analysis of Bovine Non-aureus Staphylococci Species Based on Whole-Genome Sequencing.</title>
        <authorList>
            <person name="Naushad S."/>
            <person name="Barkema H.W."/>
            <person name="Luby C."/>
            <person name="Condas L.A."/>
            <person name="Nobrega D.B."/>
            <person name="Carson D.A."/>
            <person name="De Buck J."/>
        </authorList>
    </citation>
    <scope>NUCLEOTIDE SEQUENCE [LARGE SCALE GENOMIC DNA]</scope>
    <source>
        <strain evidence="3 4">SNUC 4337</strain>
    </source>
</reference>
<evidence type="ECO:0000256" key="2">
    <source>
        <dbReference type="SAM" id="Phobius"/>
    </source>
</evidence>
<name>A0A2T4SCT3_9STAP</name>
<feature type="compositionally biased region" description="Polar residues" evidence="1">
    <location>
        <begin position="179"/>
        <end position="193"/>
    </location>
</feature>
<feature type="region of interest" description="Disordered" evidence="1">
    <location>
        <begin position="216"/>
        <end position="269"/>
    </location>
</feature>
<comment type="caution">
    <text evidence="3">The sequence shown here is derived from an EMBL/GenBank/DDBJ whole genome shotgun (WGS) entry which is preliminary data.</text>
</comment>
<accession>A0A2T4SCT3</accession>
<dbReference type="AlphaFoldDB" id="A0A2T4SCT3"/>
<evidence type="ECO:0000313" key="4">
    <source>
        <dbReference type="Proteomes" id="UP000240400"/>
    </source>
</evidence>
<keyword evidence="2" id="KW-0812">Transmembrane</keyword>
<feature type="region of interest" description="Disordered" evidence="1">
    <location>
        <begin position="112"/>
        <end position="153"/>
    </location>
</feature>
<feature type="transmembrane region" description="Helical" evidence="2">
    <location>
        <begin position="647"/>
        <end position="665"/>
    </location>
</feature>
<dbReference type="RefSeq" id="WP_107644016.1">
    <property type="nucleotide sequence ID" value="NZ_PZHR01000009.1"/>
</dbReference>
<protein>
    <submittedName>
        <fullName evidence="3">Uncharacterized protein</fullName>
    </submittedName>
</protein>
<evidence type="ECO:0000256" key="1">
    <source>
        <dbReference type="SAM" id="MobiDB-lite"/>
    </source>
</evidence>
<evidence type="ECO:0000313" key="3">
    <source>
        <dbReference type="EMBL" id="PTK60154.1"/>
    </source>
</evidence>
<feature type="compositionally biased region" description="Basic and acidic residues" evidence="1">
    <location>
        <begin position="112"/>
        <end position="129"/>
    </location>
</feature>
<feature type="region of interest" description="Disordered" evidence="1">
    <location>
        <begin position="166"/>
        <end position="202"/>
    </location>
</feature>
<sequence length="673" mass="74474">MKQISNHHLNNKARLNHQFKLSSIALIMSTTLIGYGLTPVSSAEAKDKTDLNIETHLDNAQSLEKHIQAGKEKIEKLKHIKGSQKQAAIQDMTDAKSIEEVKEILKKVKNDNNETIKEHKENKASAKDEGQDDATIEEENKHTSSEGKENVEYALDDRKQPIANKENFTHSEPTDNKALINQDNSQAQTSDVRTPSKDTKQNIDQLVDDVVTLSNKVDGGKLNDRPKVSQEAKDSEEEGNPTTISEKDNNTVEGNDPNSGVLKNTSYAEHNPTPQLEAIKKDIDKVMTSHSQAKDHLDDYVENKAANLQTLESKLSERDSISAENKEKLKAEIKETEQSLKEQDDIVLNHLKSVDNKEQAVKNIVNDTFDEKRAQSILERIDTEGKTDQQIASQVISQLDDLSTTTSDDILQSMFNETTDKEALIKTILSTQLDHTDAPEIAEKIMHDNPTNDQIVALMKHYFGDNVTSDDILEQILDQSQNKRKALETMLATQLNDAKAKALADVIAKKEDAKHNLVDLMKSGVDQQLNDLLKVDKDISQFKENIHGIFEPLKHTPNLSNTLSGSLLDKDIETPTLGNDVQRFETPSLLSGLLSGHNILDGVRDIPNPSPGRALSLGGSEGFLSGLFDDEGNFSLPDAGTVAKKSTIPFGVVLLAVGGGLIWFAKRKKSKES</sequence>